<dbReference type="GO" id="GO:0005829">
    <property type="term" value="C:cytosol"/>
    <property type="evidence" value="ECO:0007669"/>
    <property type="project" value="TreeGrafter"/>
</dbReference>
<dbReference type="Gene3D" id="3.80.30.20">
    <property type="entry name" value="tm_1862 like domain"/>
    <property type="match status" value="1"/>
</dbReference>
<name>A0A5M8FQA3_9GAMM</name>
<dbReference type="CDD" id="cd01335">
    <property type="entry name" value="Radical_SAM"/>
    <property type="match status" value="1"/>
</dbReference>
<dbReference type="GO" id="GO:0003824">
    <property type="term" value="F:catalytic activity"/>
    <property type="evidence" value="ECO:0007669"/>
    <property type="project" value="InterPro"/>
</dbReference>
<dbReference type="GO" id="GO:0031419">
    <property type="term" value="F:cobalamin binding"/>
    <property type="evidence" value="ECO:0007669"/>
    <property type="project" value="InterPro"/>
</dbReference>
<keyword evidence="2" id="KW-0949">S-adenosyl-L-methionine</keyword>
<comment type="caution">
    <text evidence="9">The sequence shown here is derived from an EMBL/GenBank/DDBJ whole genome shotgun (WGS) entry which is preliminary data.</text>
</comment>
<dbReference type="InterPro" id="IPR051198">
    <property type="entry name" value="BchE-like"/>
</dbReference>
<evidence type="ECO:0000259" key="7">
    <source>
        <dbReference type="PROSITE" id="PS51332"/>
    </source>
</evidence>
<dbReference type="CDD" id="cd02068">
    <property type="entry name" value="radical_SAM_B12_BD"/>
    <property type="match status" value="1"/>
</dbReference>
<dbReference type="RefSeq" id="WP_150090427.1">
    <property type="nucleotide sequence ID" value="NZ_JBFUOH010000120.1"/>
</dbReference>
<dbReference type="EMBL" id="VWXX01000003">
    <property type="protein sequence ID" value="KAA6186947.1"/>
    <property type="molecule type" value="Genomic_DNA"/>
</dbReference>
<evidence type="ECO:0000256" key="1">
    <source>
        <dbReference type="ARBA" id="ARBA00001966"/>
    </source>
</evidence>
<dbReference type="Proteomes" id="UP000322981">
    <property type="component" value="Unassembled WGS sequence"/>
</dbReference>
<keyword evidence="3" id="KW-0479">Metal-binding</keyword>
<dbReference type="Gene3D" id="3.40.50.280">
    <property type="entry name" value="Cobalamin-binding domain"/>
    <property type="match status" value="1"/>
</dbReference>
<evidence type="ECO:0000256" key="3">
    <source>
        <dbReference type="ARBA" id="ARBA00022723"/>
    </source>
</evidence>
<dbReference type="SFLD" id="SFLDG01082">
    <property type="entry name" value="B12-binding_domain_containing"/>
    <property type="match status" value="1"/>
</dbReference>
<feature type="domain" description="B12-binding" evidence="7">
    <location>
        <begin position="9"/>
        <end position="143"/>
    </location>
</feature>
<evidence type="ECO:0000313" key="9">
    <source>
        <dbReference type="EMBL" id="KAA6186947.1"/>
    </source>
</evidence>
<evidence type="ECO:0000256" key="6">
    <source>
        <dbReference type="SAM" id="MobiDB-lite"/>
    </source>
</evidence>
<evidence type="ECO:0000259" key="8">
    <source>
        <dbReference type="PROSITE" id="PS51918"/>
    </source>
</evidence>
<dbReference type="InterPro" id="IPR006638">
    <property type="entry name" value="Elp3/MiaA/NifB-like_rSAM"/>
</dbReference>
<feature type="region of interest" description="Disordered" evidence="6">
    <location>
        <begin position="535"/>
        <end position="582"/>
    </location>
</feature>
<dbReference type="GO" id="GO:0046872">
    <property type="term" value="F:metal ion binding"/>
    <property type="evidence" value="ECO:0007669"/>
    <property type="project" value="UniProtKB-KW"/>
</dbReference>
<dbReference type="OrthoDB" id="9801424at2"/>
<dbReference type="SMART" id="SM00729">
    <property type="entry name" value="Elp3"/>
    <property type="match status" value="1"/>
</dbReference>
<dbReference type="PROSITE" id="PS51332">
    <property type="entry name" value="B12_BINDING"/>
    <property type="match status" value="1"/>
</dbReference>
<dbReference type="PANTHER" id="PTHR43409:SF13">
    <property type="entry name" value="ANAEROBIC MAGNESIUM-PROTOPORPHYRIN IX MONOMETHYL ESTER CYCLASE"/>
    <property type="match status" value="1"/>
</dbReference>
<keyword evidence="10" id="KW-1185">Reference proteome</keyword>
<proteinExistence type="predicted"/>
<dbReference type="GO" id="GO:0051539">
    <property type="term" value="F:4 iron, 4 sulfur cluster binding"/>
    <property type="evidence" value="ECO:0007669"/>
    <property type="project" value="UniProtKB-KW"/>
</dbReference>
<reference evidence="9 10" key="1">
    <citation type="submission" date="2019-09" db="EMBL/GenBank/DDBJ databases">
        <title>Whole-genome sequence of the purple sulfur bacterium Thiohalocapsa marina DSM 19078.</title>
        <authorList>
            <person name="Kyndt J.A."/>
            <person name="Meyer T.E."/>
        </authorList>
    </citation>
    <scope>NUCLEOTIDE SEQUENCE [LARGE SCALE GENOMIC DNA]</scope>
    <source>
        <strain evidence="9 10">DSM 19078</strain>
    </source>
</reference>
<evidence type="ECO:0000313" key="10">
    <source>
        <dbReference type="Proteomes" id="UP000322981"/>
    </source>
</evidence>
<dbReference type="InterPro" id="IPR007197">
    <property type="entry name" value="rSAM"/>
</dbReference>
<organism evidence="9 10">
    <name type="scientific">Thiohalocapsa marina</name>
    <dbReference type="NCBI Taxonomy" id="424902"/>
    <lineage>
        <taxon>Bacteria</taxon>
        <taxon>Pseudomonadati</taxon>
        <taxon>Pseudomonadota</taxon>
        <taxon>Gammaproteobacteria</taxon>
        <taxon>Chromatiales</taxon>
        <taxon>Chromatiaceae</taxon>
        <taxon>Thiohalocapsa</taxon>
    </lineage>
</organism>
<dbReference type="InterPro" id="IPR023404">
    <property type="entry name" value="rSAM_horseshoe"/>
</dbReference>
<evidence type="ECO:0000256" key="5">
    <source>
        <dbReference type="ARBA" id="ARBA00023014"/>
    </source>
</evidence>
<accession>A0A5M8FQA3</accession>
<evidence type="ECO:0000256" key="2">
    <source>
        <dbReference type="ARBA" id="ARBA00022691"/>
    </source>
</evidence>
<evidence type="ECO:0000256" key="4">
    <source>
        <dbReference type="ARBA" id="ARBA00023004"/>
    </source>
</evidence>
<feature type="domain" description="Radical SAM core" evidence="8">
    <location>
        <begin position="191"/>
        <end position="415"/>
    </location>
</feature>
<dbReference type="SFLD" id="SFLDG01123">
    <property type="entry name" value="methyltransferase_(Class_B)"/>
    <property type="match status" value="1"/>
</dbReference>
<keyword evidence="5" id="KW-0411">Iron-sulfur</keyword>
<dbReference type="PROSITE" id="PS51918">
    <property type="entry name" value="RADICAL_SAM"/>
    <property type="match status" value="1"/>
</dbReference>
<dbReference type="PANTHER" id="PTHR43409">
    <property type="entry name" value="ANAEROBIC MAGNESIUM-PROTOPORPHYRIN IX MONOMETHYL ESTER CYCLASE-RELATED"/>
    <property type="match status" value="1"/>
</dbReference>
<dbReference type="Pfam" id="PF04055">
    <property type="entry name" value="Radical_SAM"/>
    <property type="match status" value="1"/>
</dbReference>
<keyword evidence="4" id="KW-0408">Iron</keyword>
<dbReference type="SUPFAM" id="SSF102114">
    <property type="entry name" value="Radical SAM enzymes"/>
    <property type="match status" value="1"/>
</dbReference>
<dbReference type="SFLD" id="SFLDF00302">
    <property type="entry name" value="anaerobic_magnesium-protoporph"/>
    <property type="match status" value="1"/>
</dbReference>
<comment type="cofactor">
    <cofactor evidence="1">
        <name>[4Fe-4S] cluster</name>
        <dbReference type="ChEBI" id="CHEBI:49883"/>
    </cofactor>
</comment>
<dbReference type="NCBIfam" id="TIGR02026">
    <property type="entry name" value="BchE"/>
    <property type="match status" value="1"/>
</dbReference>
<dbReference type="InterPro" id="IPR058240">
    <property type="entry name" value="rSAM_sf"/>
</dbReference>
<sequence length="582" mass="65910">MRILFVHPNYSAGAADIAGNWSPAWVAYLAGYLKAGGYEDYHFVDALVDKLDEEQVRVAIREAKADIVATTAMTPMIYTAQRVLQIAKEENPDAITLLGGIHPTFMFNQVLAEAPWIDVIVRGEGEAVTLNLVRAVDEGRWPSDRQNIKGIAYLDENNQVVATPAEPSIKDVDSIRADWGILEWKKYIYIPLGVPVATPNMARGCPFTCSFCSQWKFWRDYRVRDPKTMVDEIEELVKVHGVGFFILADEEPQINKAKFVAFCQELIDRDLGIHWGINTRVTDVMRDEDLLPFYRKAGLVHVSLGTEAAAQLNLDRFVKETTIEQNRRAIELLQQNGIVTEAQFIVGLENETRETLEETYQMVMDWGADMANWSMYTPWPFSDMFTEMGDKVEVHDYSKYNFVSPIMKPDNIDRAELLDGVMANYRRFYMKRMFFQYPWVRDPFRRKYLIGCIKAFLKSATERRFYQLGQQNYWGPMFKKFIKFDYDKSRSKIVEPDHNAWKKAPPAKRPAATAAAPIGTSQAVPMACGGGNQQMEDLEPGAVASPKCQPGGCGGGSVTKPAQVAMPELSKRKQPEAIAEEA</sequence>
<dbReference type="AlphaFoldDB" id="A0A5M8FQA3"/>
<protein>
    <submittedName>
        <fullName evidence="9">Magnesium-protoporphyrin IX monomethyl ester anaerobic oxidative cyclase</fullName>
    </submittedName>
</protein>
<dbReference type="InterPro" id="IPR034466">
    <property type="entry name" value="Methyltransferase_Class_B"/>
</dbReference>
<dbReference type="SFLD" id="SFLDS00029">
    <property type="entry name" value="Radical_SAM"/>
    <property type="match status" value="1"/>
</dbReference>
<dbReference type="InterPro" id="IPR006158">
    <property type="entry name" value="Cobalamin-bd"/>
</dbReference>
<dbReference type="Pfam" id="PF02310">
    <property type="entry name" value="B12-binding"/>
    <property type="match status" value="1"/>
</dbReference>
<gene>
    <name evidence="9" type="primary">bchE</name>
    <name evidence="9" type="ORF">F2Q65_03405</name>
</gene>